<sequence length="203" mass="22288">MTGDAGAEPNWLLVTVSTGQVASLRVYVWRQLRKLGALYLQQSVCLLPDRPDVAKTIARLVARVRDQGGQARALRVRLTDPQEHGALVDEQRADRDVEYAEVLERAPAFLAEIEMETTRGRATYAEVEESEADLERFEKWLAAIAARDYFDAPGGAAARAAVQRCRDVLADFETAALHADAARFEPPTPGPSPDVDNGATNKE</sequence>
<evidence type="ECO:0000256" key="1">
    <source>
        <dbReference type="SAM" id="MobiDB-lite"/>
    </source>
</evidence>
<dbReference type="EMBL" id="BONV01000049">
    <property type="protein sequence ID" value="GIG84240.1"/>
    <property type="molecule type" value="Genomic_DNA"/>
</dbReference>
<proteinExistence type="predicted"/>
<dbReference type="InterPro" id="IPR046858">
    <property type="entry name" value="ChrB_N"/>
</dbReference>
<dbReference type="Pfam" id="PF20229">
    <property type="entry name" value="ChrB_N"/>
    <property type="match status" value="1"/>
</dbReference>
<accession>A0A8J3Q020</accession>
<dbReference type="RefSeq" id="WP_203887523.1">
    <property type="nucleotide sequence ID" value="NZ_BAABHH010000013.1"/>
</dbReference>
<gene>
    <name evidence="3" type="ORF">Pka01_73670</name>
</gene>
<dbReference type="Proteomes" id="UP000630097">
    <property type="component" value="Unassembled WGS sequence"/>
</dbReference>
<dbReference type="AlphaFoldDB" id="A0A8J3Q020"/>
<organism evidence="3 4">
    <name type="scientific">Planotetraspora kaengkrachanensis</name>
    <dbReference type="NCBI Taxonomy" id="575193"/>
    <lineage>
        <taxon>Bacteria</taxon>
        <taxon>Bacillati</taxon>
        <taxon>Actinomycetota</taxon>
        <taxon>Actinomycetes</taxon>
        <taxon>Streptosporangiales</taxon>
        <taxon>Streptosporangiaceae</taxon>
        <taxon>Planotetraspora</taxon>
    </lineage>
</organism>
<comment type="caution">
    <text evidence="3">The sequence shown here is derived from an EMBL/GenBank/DDBJ whole genome shotgun (WGS) entry which is preliminary data.</text>
</comment>
<feature type="region of interest" description="Disordered" evidence="1">
    <location>
        <begin position="180"/>
        <end position="203"/>
    </location>
</feature>
<evidence type="ECO:0000313" key="3">
    <source>
        <dbReference type="EMBL" id="GIG84240.1"/>
    </source>
</evidence>
<reference evidence="3 4" key="1">
    <citation type="submission" date="2021-01" db="EMBL/GenBank/DDBJ databases">
        <title>Whole genome shotgun sequence of Planotetraspora kaengkrachanensis NBRC 104272.</title>
        <authorList>
            <person name="Komaki H."/>
            <person name="Tamura T."/>
        </authorList>
    </citation>
    <scope>NUCLEOTIDE SEQUENCE [LARGE SCALE GENOMIC DNA]</scope>
    <source>
        <strain evidence="3 4">NBRC 104272</strain>
    </source>
</reference>
<name>A0A8J3Q020_9ACTN</name>
<feature type="domain" description="ChrB N-terminal" evidence="2">
    <location>
        <begin position="25"/>
        <end position="174"/>
    </location>
</feature>
<evidence type="ECO:0000259" key="2">
    <source>
        <dbReference type="Pfam" id="PF20229"/>
    </source>
</evidence>
<protein>
    <recommendedName>
        <fullName evidence="2">ChrB N-terminal domain-containing protein</fullName>
    </recommendedName>
</protein>
<evidence type="ECO:0000313" key="4">
    <source>
        <dbReference type="Proteomes" id="UP000630097"/>
    </source>
</evidence>
<keyword evidence="4" id="KW-1185">Reference proteome</keyword>